<feature type="chain" id="PRO_5046187329" description="Lytic transglycosylase domain-containing protein" evidence="1">
    <location>
        <begin position="21"/>
        <end position="272"/>
    </location>
</feature>
<name>A0ABR9S574_9BURK</name>
<dbReference type="RefSeq" id="WP_193677042.1">
    <property type="nucleotide sequence ID" value="NZ_JADDIV010000003.1"/>
</dbReference>
<dbReference type="Proteomes" id="UP000806285">
    <property type="component" value="Unassembled WGS sequence"/>
</dbReference>
<feature type="signal peptide" evidence="1">
    <location>
        <begin position="1"/>
        <end position="20"/>
    </location>
</feature>
<reference evidence="2 3" key="1">
    <citation type="submission" date="2020-10" db="EMBL/GenBank/DDBJ databases">
        <title>Ramlibacter sp. HM2 16S ribosomal RNA gene Genome sequencing and assembly.</title>
        <authorList>
            <person name="Kang M."/>
        </authorList>
    </citation>
    <scope>NUCLEOTIDE SEQUENCE [LARGE SCALE GENOMIC DNA]</scope>
    <source>
        <strain evidence="2 3">HM2</strain>
    </source>
</reference>
<organism evidence="2 3">
    <name type="scientific">Ramlibacter pallidus</name>
    <dbReference type="NCBI Taxonomy" id="2780087"/>
    <lineage>
        <taxon>Bacteria</taxon>
        <taxon>Pseudomonadati</taxon>
        <taxon>Pseudomonadota</taxon>
        <taxon>Betaproteobacteria</taxon>
        <taxon>Burkholderiales</taxon>
        <taxon>Comamonadaceae</taxon>
        <taxon>Ramlibacter</taxon>
    </lineage>
</organism>
<dbReference type="InterPro" id="IPR023346">
    <property type="entry name" value="Lysozyme-like_dom_sf"/>
</dbReference>
<dbReference type="Gene3D" id="1.10.530.10">
    <property type="match status" value="1"/>
</dbReference>
<comment type="caution">
    <text evidence="2">The sequence shown here is derived from an EMBL/GenBank/DDBJ whole genome shotgun (WGS) entry which is preliminary data.</text>
</comment>
<accession>A0ABR9S574</accession>
<evidence type="ECO:0000313" key="3">
    <source>
        <dbReference type="Proteomes" id="UP000806285"/>
    </source>
</evidence>
<dbReference type="EMBL" id="JADDIV010000003">
    <property type="protein sequence ID" value="MBE7368452.1"/>
    <property type="molecule type" value="Genomic_DNA"/>
</dbReference>
<keyword evidence="3" id="KW-1185">Reference proteome</keyword>
<keyword evidence="1" id="KW-0732">Signal</keyword>
<evidence type="ECO:0008006" key="4">
    <source>
        <dbReference type="Google" id="ProtNLM"/>
    </source>
</evidence>
<protein>
    <recommendedName>
        <fullName evidence="4">Lytic transglycosylase domain-containing protein</fullName>
    </recommendedName>
</protein>
<sequence length="272" mass="28564">MQIKKSFPVWAFAGIGAAIALSSQVSTGSASAPVAAAAAKVQAAAAKAGPVARTVTAAAAVAATSPAAPAAIRFATPAAKAAVQVASEDALRKQIKFESVKYAGKSIQTLDEESRLLLVQAAAAKAGLHQVGLTYHDVYGVIDAETSWIPRTGMGKNGVESIGLAQFEPRTAKGLGLKDPNDPVQAVYFAAVNMKHGAEWAADRIAHLKLTPEERAAKLREGVSVYYNLSVKGRNKWDGLNTAKLPIETQRHIQNVREGREEASELAQKLST</sequence>
<evidence type="ECO:0000256" key="1">
    <source>
        <dbReference type="SAM" id="SignalP"/>
    </source>
</evidence>
<dbReference type="SUPFAM" id="SSF53955">
    <property type="entry name" value="Lysozyme-like"/>
    <property type="match status" value="1"/>
</dbReference>
<evidence type="ECO:0000313" key="2">
    <source>
        <dbReference type="EMBL" id="MBE7368452.1"/>
    </source>
</evidence>
<gene>
    <name evidence="2" type="ORF">IM787_12910</name>
</gene>
<proteinExistence type="predicted"/>